<dbReference type="Proteomes" id="UP001153954">
    <property type="component" value="Unassembled WGS sequence"/>
</dbReference>
<evidence type="ECO:0000256" key="1">
    <source>
        <dbReference type="SAM" id="MobiDB-lite"/>
    </source>
</evidence>
<feature type="compositionally biased region" description="Acidic residues" evidence="1">
    <location>
        <begin position="585"/>
        <end position="605"/>
    </location>
</feature>
<protein>
    <submittedName>
        <fullName evidence="2">Uncharacterized protein</fullName>
    </submittedName>
</protein>
<keyword evidence="3" id="KW-1185">Reference proteome</keyword>
<gene>
    <name evidence="2" type="ORF">EEDITHA_LOCUS4965</name>
</gene>
<dbReference type="AlphaFoldDB" id="A0AAU9TQ61"/>
<feature type="region of interest" description="Disordered" evidence="1">
    <location>
        <begin position="581"/>
        <end position="605"/>
    </location>
</feature>
<dbReference type="EMBL" id="CAKOGL010000007">
    <property type="protein sequence ID" value="CAH2088844.1"/>
    <property type="molecule type" value="Genomic_DNA"/>
</dbReference>
<comment type="caution">
    <text evidence="2">The sequence shown here is derived from an EMBL/GenBank/DDBJ whole genome shotgun (WGS) entry which is preliminary data.</text>
</comment>
<organism evidence="2 3">
    <name type="scientific">Euphydryas editha</name>
    <name type="common">Edith's checkerspot</name>
    <dbReference type="NCBI Taxonomy" id="104508"/>
    <lineage>
        <taxon>Eukaryota</taxon>
        <taxon>Metazoa</taxon>
        <taxon>Ecdysozoa</taxon>
        <taxon>Arthropoda</taxon>
        <taxon>Hexapoda</taxon>
        <taxon>Insecta</taxon>
        <taxon>Pterygota</taxon>
        <taxon>Neoptera</taxon>
        <taxon>Endopterygota</taxon>
        <taxon>Lepidoptera</taxon>
        <taxon>Glossata</taxon>
        <taxon>Ditrysia</taxon>
        <taxon>Papilionoidea</taxon>
        <taxon>Nymphalidae</taxon>
        <taxon>Nymphalinae</taxon>
        <taxon>Euphydryas</taxon>
    </lineage>
</organism>
<accession>A0AAU9TQ61</accession>
<sequence length="605" mass="70581">MESEGFTETFREISKKQLFDIMQECPDKKIDAKMSFLERKIIELTKCPDSDLAKLKHTLSRFKYDYKQKWTSANYKQERFLKNNEEWLKETLKFAIWSKEKAGRPTIEFAESSDRSKRRKTKGLREKVSAEELTYAAQMSQRAEGNKDVSKIIKNITLTPTRATKFRKVISSTKQNKIKKHTPSEDLAIFVEGDFSRRQWEILHSANKNIYPCYSLIQKAKKDCYPDEQSMTVTETCVEVKLQDLLNHISLRLCKYLEPVIENISKEEKASLRLIIKWGCDGSQQSQYKQKFESFTDTDANIFQNSLVPLRLQSETNGQIRILWQNPVPSSSRFCRPIRIRFIHETVDVTNEEIRYIETQTRNLNKTEISTTNGMLFITYKLLPTMVDGKVCNAATNTSSTMRCYICGLTSKNFNNLKKGVEVNPESLKFGLSILHARIRFFESLLHLSYKLTIMKWQISGHKIDVKKFEKYAYETATLYVQLYKWHPMSPTVHKILMHGATVISHSILPIGQLSEEAAEARNKHFRLYRLNFSRKFDRVKCNKDIINRLLLSSDPLLSSNRKQPRKRSKTFCSETLSLLLPENEKEEIDTDNDDENDDESDFDD</sequence>
<reference evidence="2" key="1">
    <citation type="submission" date="2022-03" db="EMBL/GenBank/DDBJ databases">
        <authorList>
            <person name="Tunstrom K."/>
        </authorList>
    </citation>
    <scope>NUCLEOTIDE SEQUENCE</scope>
</reference>
<proteinExistence type="predicted"/>
<name>A0AAU9TQ61_EUPED</name>
<evidence type="ECO:0000313" key="3">
    <source>
        <dbReference type="Proteomes" id="UP001153954"/>
    </source>
</evidence>
<evidence type="ECO:0000313" key="2">
    <source>
        <dbReference type="EMBL" id="CAH2088844.1"/>
    </source>
</evidence>